<feature type="domain" description="Cytochrome b561 bacterial/Ni-hydrogenase" evidence="14">
    <location>
        <begin position="8"/>
        <end position="165"/>
    </location>
</feature>
<evidence type="ECO:0000313" key="16">
    <source>
        <dbReference type="Proteomes" id="UP001298424"/>
    </source>
</evidence>
<evidence type="ECO:0000259" key="14">
    <source>
        <dbReference type="Pfam" id="PF01292"/>
    </source>
</evidence>
<sequence>MKPDTFERYGSVSRFFHWSMALLFVFMYYSAVLFSQENFDLMPYHKATGLLLMLLILLRVVWMLANLKKRPHGSLVVKLGHLALYLLMLAVPAVGLIRQYGAARHPLEIGPFTLPQAAEKIEWMSNLGNAAHGKLGWLLMAFAIGHVAMALVHQLKGEKLLQRMAGR</sequence>
<dbReference type="RefSeq" id="WP_238748165.1">
    <property type="nucleotide sequence ID" value="NZ_JAKOOW010000033.1"/>
</dbReference>
<keyword evidence="5" id="KW-0349">Heme</keyword>
<dbReference type="InterPro" id="IPR011577">
    <property type="entry name" value="Cyt_b561_bac/Ni-Hgenase"/>
</dbReference>
<evidence type="ECO:0000256" key="10">
    <source>
        <dbReference type="ARBA" id="ARBA00023004"/>
    </source>
</evidence>
<evidence type="ECO:0000256" key="9">
    <source>
        <dbReference type="ARBA" id="ARBA00022989"/>
    </source>
</evidence>
<proteinExistence type="inferred from homology"/>
<dbReference type="InterPro" id="IPR016174">
    <property type="entry name" value="Di-haem_cyt_TM"/>
</dbReference>
<dbReference type="SUPFAM" id="SSF81342">
    <property type="entry name" value="Transmembrane di-heme cytochromes"/>
    <property type="match status" value="1"/>
</dbReference>
<feature type="transmembrane region" description="Helical" evidence="13">
    <location>
        <begin position="135"/>
        <end position="155"/>
    </location>
</feature>
<evidence type="ECO:0000256" key="7">
    <source>
        <dbReference type="ARBA" id="ARBA00022723"/>
    </source>
</evidence>
<dbReference type="EMBL" id="JAKOOW010000033">
    <property type="protein sequence ID" value="MCG6504648.1"/>
    <property type="molecule type" value="Genomic_DNA"/>
</dbReference>
<organism evidence="15 16">
    <name type="scientific">Kingella pumchi</name>
    <dbReference type="NCBI Taxonomy" id="2779506"/>
    <lineage>
        <taxon>Bacteria</taxon>
        <taxon>Pseudomonadati</taxon>
        <taxon>Pseudomonadota</taxon>
        <taxon>Betaproteobacteria</taxon>
        <taxon>Neisseriales</taxon>
        <taxon>Neisseriaceae</taxon>
        <taxon>Kingella</taxon>
    </lineage>
</organism>
<feature type="transmembrane region" description="Helical" evidence="13">
    <location>
        <begin position="79"/>
        <end position="97"/>
    </location>
</feature>
<feature type="transmembrane region" description="Helical" evidence="13">
    <location>
        <begin position="47"/>
        <end position="67"/>
    </location>
</feature>
<keyword evidence="4" id="KW-1003">Cell membrane</keyword>
<keyword evidence="7" id="KW-0479">Metal-binding</keyword>
<evidence type="ECO:0000256" key="8">
    <source>
        <dbReference type="ARBA" id="ARBA00022982"/>
    </source>
</evidence>
<evidence type="ECO:0000256" key="5">
    <source>
        <dbReference type="ARBA" id="ARBA00022617"/>
    </source>
</evidence>
<accession>A0ABS9NQS4</accession>
<gene>
    <name evidence="15" type="ORF">MB824_09080</name>
</gene>
<dbReference type="Gene3D" id="1.20.950.20">
    <property type="entry name" value="Transmembrane di-heme cytochromes, Chain C"/>
    <property type="match status" value="1"/>
</dbReference>
<keyword evidence="11 13" id="KW-0472">Membrane</keyword>
<comment type="subcellular location">
    <subcellularLocation>
        <location evidence="2">Cell membrane</location>
        <topology evidence="2">Multi-pass membrane protein</topology>
    </subcellularLocation>
</comment>
<evidence type="ECO:0000256" key="6">
    <source>
        <dbReference type="ARBA" id="ARBA00022692"/>
    </source>
</evidence>
<evidence type="ECO:0000256" key="13">
    <source>
        <dbReference type="SAM" id="Phobius"/>
    </source>
</evidence>
<evidence type="ECO:0000256" key="2">
    <source>
        <dbReference type="ARBA" id="ARBA00004651"/>
    </source>
</evidence>
<dbReference type="PANTHER" id="PTHR30529:SF1">
    <property type="entry name" value="CYTOCHROME B561 HOMOLOG 2"/>
    <property type="match status" value="1"/>
</dbReference>
<evidence type="ECO:0000256" key="4">
    <source>
        <dbReference type="ARBA" id="ARBA00022475"/>
    </source>
</evidence>
<keyword evidence="3" id="KW-0813">Transport</keyword>
<feature type="transmembrane region" description="Helical" evidence="13">
    <location>
        <begin position="15"/>
        <end position="35"/>
    </location>
</feature>
<name>A0ABS9NQS4_9NEIS</name>
<evidence type="ECO:0000256" key="12">
    <source>
        <dbReference type="ARBA" id="ARBA00037975"/>
    </source>
</evidence>
<evidence type="ECO:0000256" key="1">
    <source>
        <dbReference type="ARBA" id="ARBA00001970"/>
    </source>
</evidence>
<comment type="cofactor">
    <cofactor evidence="1">
        <name>heme b</name>
        <dbReference type="ChEBI" id="CHEBI:60344"/>
    </cofactor>
</comment>
<comment type="caution">
    <text evidence="15">The sequence shown here is derived from an EMBL/GenBank/DDBJ whole genome shotgun (WGS) entry which is preliminary data.</text>
</comment>
<protein>
    <submittedName>
        <fullName evidence="15">Cytochrome b/b6 domain-containing protein</fullName>
    </submittedName>
</protein>
<evidence type="ECO:0000256" key="3">
    <source>
        <dbReference type="ARBA" id="ARBA00022448"/>
    </source>
</evidence>
<evidence type="ECO:0000256" key="11">
    <source>
        <dbReference type="ARBA" id="ARBA00023136"/>
    </source>
</evidence>
<keyword evidence="16" id="KW-1185">Reference proteome</keyword>
<dbReference type="PANTHER" id="PTHR30529">
    <property type="entry name" value="CYTOCHROME B561"/>
    <property type="match status" value="1"/>
</dbReference>
<comment type="similarity">
    <text evidence="12">Belongs to the cytochrome b561 family.</text>
</comment>
<dbReference type="Proteomes" id="UP001298424">
    <property type="component" value="Unassembled WGS sequence"/>
</dbReference>
<dbReference type="InterPro" id="IPR052168">
    <property type="entry name" value="Cytochrome_b561_oxidase"/>
</dbReference>
<evidence type="ECO:0000313" key="15">
    <source>
        <dbReference type="EMBL" id="MCG6504648.1"/>
    </source>
</evidence>
<keyword evidence="6 13" id="KW-0812">Transmembrane</keyword>
<dbReference type="Pfam" id="PF01292">
    <property type="entry name" value="Ni_hydr_CYTB"/>
    <property type="match status" value="1"/>
</dbReference>
<keyword evidence="10" id="KW-0408">Iron</keyword>
<keyword evidence="8" id="KW-0249">Electron transport</keyword>
<reference evidence="15 16" key="1">
    <citation type="submission" date="2022-02" db="EMBL/GenBank/DDBJ databases">
        <title>Genome sequence data of Kingella unionensis sp. nov. strain CICC 24913 (CCUG 75125).</title>
        <authorList>
            <person name="Xiao M."/>
        </authorList>
    </citation>
    <scope>NUCLEOTIDE SEQUENCE [LARGE SCALE GENOMIC DNA]</scope>
    <source>
        <strain evidence="15 16">CICC 24913</strain>
    </source>
</reference>
<keyword evidence="9 13" id="KW-1133">Transmembrane helix</keyword>